<evidence type="ECO:0000313" key="2">
    <source>
        <dbReference type="Proteomes" id="UP001152300"/>
    </source>
</evidence>
<gene>
    <name evidence="1" type="ORF">OCU04_001460</name>
</gene>
<name>A0A9X0DPR2_9HELO</name>
<protein>
    <submittedName>
        <fullName evidence="1">Uncharacterized protein</fullName>
    </submittedName>
</protein>
<dbReference type="Proteomes" id="UP001152300">
    <property type="component" value="Unassembled WGS sequence"/>
</dbReference>
<sequence length="105" mass="11279">MLWNIGHIALSPQLSTPMSLLCSTFINLREIGRDSIINLPYSNPEVKLTHLIALPAAHNEFTRITHQANASDLICATLPSNSGGGGSDGDDAASFYRQMGSILNI</sequence>
<accession>A0A9X0DPR2</accession>
<evidence type="ECO:0000313" key="1">
    <source>
        <dbReference type="EMBL" id="KAJ8071119.1"/>
    </source>
</evidence>
<keyword evidence="2" id="KW-1185">Reference proteome</keyword>
<reference evidence="1" key="1">
    <citation type="submission" date="2022-11" db="EMBL/GenBank/DDBJ databases">
        <title>Genome Resource of Sclerotinia nivalis Strain SnTB1, a Plant Pathogen Isolated from American Ginseng.</title>
        <authorList>
            <person name="Fan S."/>
        </authorList>
    </citation>
    <scope>NUCLEOTIDE SEQUENCE</scope>
    <source>
        <strain evidence="1">SnTB1</strain>
    </source>
</reference>
<dbReference type="AlphaFoldDB" id="A0A9X0DPR2"/>
<comment type="caution">
    <text evidence="1">The sequence shown here is derived from an EMBL/GenBank/DDBJ whole genome shotgun (WGS) entry which is preliminary data.</text>
</comment>
<organism evidence="1 2">
    <name type="scientific">Sclerotinia nivalis</name>
    <dbReference type="NCBI Taxonomy" id="352851"/>
    <lineage>
        <taxon>Eukaryota</taxon>
        <taxon>Fungi</taxon>
        <taxon>Dikarya</taxon>
        <taxon>Ascomycota</taxon>
        <taxon>Pezizomycotina</taxon>
        <taxon>Leotiomycetes</taxon>
        <taxon>Helotiales</taxon>
        <taxon>Sclerotiniaceae</taxon>
        <taxon>Sclerotinia</taxon>
    </lineage>
</organism>
<proteinExistence type="predicted"/>
<dbReference type="EMBL" id="JAPEIS010000001">
    <property type="protein sequence ID" value="KAJ8071119.1"/>
    <property type="molecule type" value="Genomic_DNA"/>
</dbReference>